<evidence type="ECO:0000313" key="2">
    <source>
        <dbReference type="EMBL" id="CAK0880968.1"/>
    </source>
</evidence>
<accession>A0ABN9W4D3</accession>
<feature type="region of interest" description="Disordered" evidence="1">
    <location>
        <begin position="238"/>
        <end position="271"/>
    </location>
</feature>
<reference evidence="2" key="1">
    <citation type="submission" date="2023-10" db="EMBL/GenBank/DDBJ databases">
        <authorList>
            <person name="Chen Y."/>
            <person name="Shah S."/>
            <person name="Dougan E. K."/>
            <person name="Thang M."/>
            <person name="Chan C."/>
        </authorList>
    </citation>
    <scope>NUCLEOTIDE SEQUENCE [LARGE SCALE GENOMIC DNA]</scope>
</reference>
<feature type="compositionally biased region" description="Low complexity" evidence="1">
    <location>
        <begin position="413"/>
        <end position="429"/>
    </location>
</feature>
<feature type="compositionally biased region" description="Basic and acidic residues" evidence="1">
    <location>
        <begin position="255"/>
        <end position="265"/>
    </location>
</feature>
<feature type="compositionally biased region" description="Low complexity" evidence="1">
    <location>
        <begin position="331"/>
        <end position="345"/>
    </location>
</feature>
<evidence type="ECO:0000313" key="3">
    <source>
        <dbReference type="Proteomes" id="UP001189429"/>
    </source>
</evidence>
<comment type="caution">
    <text evidence="2">The sequence shown here is derived from an EMBL/GenBank/DDBJ whole genome shotgun (WGS) entry which is preliminary data.</text>
</comment>
<keyword evidence="3" id="KW-1185">Reference proteome</keyword>
<feature type="compositionally biased region" description="Low complexity" evidence="1">
    <location>
        <begin position="359"/>
        <end position="378"/>
    </location>
</feature>
<feature type="region of interest" description="Disordered" evidence="1">
    <location>
        <begin position="331"/>
        <end position="429"/>
    </location>
</feature>
<protein>
    <submittedName>
        <fullName evidence="2">Uncharacterized protein</fullName>
    </submittedName>
</protein>
<dbReference type="EMBL" id="CAUYUJ010018137">
    <property type="protein sequence ID" value="CAK0880968.1"/>
    <property type="molecule type" value="Genomic_DNA"/>
</dbReference>
<dbReference type="Proteomes" id="UP001189429">
    <property type="component" value="Unassembled WGS sequence"/>
</dbReference>
<gene>
    <name evidence="2" type="ORF">PCOR1329_LOCUS63958</name>
</gene>
<proteinExistence type="predicted"/>
<organism evidence="2 3">
    <name type="scientific">Prorocentrum cordatum</name>
    <dbReference type="NCBI Taxonomy" id="2364126"/>
    <lineage>
        <taxon>Eukaryota</taxon>
        <taxon>Sar</taxon>
        <taxon>Alveolata</taxon>
        <taxon>Dinophyceae</taxon>
        <taxon>Prorocentrales</taxon>
        <taxon>Prorocentraceae</taxon>
        <taxon>Prorocentrum</taxon>
    </lineage>
</organism>
<sequence>MQHLVQVARSLGHKFEQAGSTAFEDKKLVSLEEVTQVPTVQGQAFLRAIERALASHRGLHGDGDYQQDEFGCCFALRYSSALFAEKAKEKDRKEAAVQEYDARPATLCQLRGEESGTLARRHHRQGRSPADLLRAAELLAEFDGEVDFLHAAAAEPAPGTGGFSPPMSQSQGSGEFGKLHDAEVRGPAVSAAGNMQMPVAEADVGVGEAQAAAADGGPLLATAAALAAVAAAAASCSRPSPARPAEVLRRAPQRRVQEQSRRREASVAADAARPAGVRVVYGHLMRGSRVEGNGSEPPLDPFAPLAPPKESTRLCWATALRARLGHGAEEQALAAAPAPSQRQPAAAPPPPPAAGDGGQAAAPPRAAAPRRLVAAAPRAEAEEPRQARPGLEGVLGARGFPVAAAARGRERAAGSAAARARRAAGLAVR</sequence>
<name>A0ABN9W4D3_9DINO</name>
<evidence type="ECO:0000256" key="1">
    <source>
        <dbReference type="SAM" id="MobiDB-lite"/>
    </source>
</evidence>